<dbReference type="Pfam" id="PF05108">
    <property type="entry name" value="T7SS_ESX1_EccB"/>
    <property type="match status" value="2"/>
</dbReference>
<dbReference type="Gene3D" id="3.30.2390.20">
    <property type="entry name" value="Type VII secretion system EccB, repeat 1 domain"/>
    <property type="match status" value="1"/>
</dbReference>
<keyword evidence="1" id="KW-1133">Transmembrane helix</keyword>
<dbReference type="InterPro" id="IPR007795">
    <property type="entry name" value="T7SS_EccB"/>
</dbReference>
<reference evidence="2" key="1">
    <citation type="submission" date="2023-07" db="EMBL/GenBank/DDBJ databases">
        <title>Sequencing the genomes of 1000 actinobacteria strains.</title>
        <authorList>
            <person name="Klenk H.-P."/>
        </authorList>
    </citation>
    <scope>NUCLEOTIDE SEQUENCE</scope>
    <source>
        <strain evidence="2">DSM 107476</strain>
    </source>
</reference>
<sequence length="408" mass="42233">MALADRENRDGQAIRPTTKAQVSGHRFLRRRVEHGLVFGDIRMIHDPLGARRRAMLFGAVATALTGLGAGLLAWLSPNPDPGDAVILQDSRGQLYVQLAETVHPVGNLTSAQLIAGGPDQPAAIGDKQLGERTLGAPVGIPGAPSLVVEPGPLAWIVCTDQADGSVTVVAGPRPPASAAALASLSGTDWLITGEGRRALPDEHSELGRVLRRRLGVEAATPRLQLAPEVLGVVPELPGWRAPKGPVELLKAGERHHLLVDAAVAPLSTLQAEILLDLGAGVTDIERADLAEYPDARVPEPWLPAEPVDLGGDSCLSPAGVHAAPDTPPVPLSGAGVADRFATTAGGAVAVDTGGGHFLIGASGTRHALTPDSLAALGVTQPEHADWSVIRLLPEGPPLDREQALTGTY</sequence>
<dbReference type="EMBL" id="JAVDXZ010000001">
    <property type="protein sequence ID" value="MDR7328552.1"/>
    <property type="molecule type" value="Genomic_DNA"/>
</dbReference>
<keyword evidence="1" id="KW-0812">Transmembrane</keyword>
<accession>A0ABU1ZUF0</accession>
<dbReference type="InterPro" id="IPR044857">
    <property type="entry name" value="T7SS_EccB_R1"/>
</dbReference>
<gene>
    <name evidence="2" type="ORF">J2S39_000228</name>
</gene>
<organism evidence="2 3">
    <name type="scientific">Corynebacterium guangdongense</name>
    <dbReference type="NCBI Taxonomy" id="1783348"/>
    <lineage>
        <taxon>Bacteria</taxon>
        <taxon>Bacillati</taxon>
        <taxon>Actinomycetota</taxon>
        <taxon>Actinomycetes</taxon>
        <taxon>Mycobacteriales</taxon>
        <taxon>Corynebacteriaceae</taxon>
        <taxon>Corynebacterium</taxon>
    </lineage>
</organism>
<proteinExistence type="predicted"/>
<keyword evidence="3" id="KW-1185">Reference proteome</keyword>
<evidence type="ECO:0000313" key="3">
    <source>
        <dbReference type="Proteomes" id="UP001180840"/>
    </source>
</evidence>
<dbReference type="PANTHER" id="PTHR40765">
    <property type="entry name" value="ESX-2 SECRETION SYSTEM ATPASE ECCB2"/>
    <property type="match status" value="1"/>
</dbReference>
<evidence type="ECO:0000313" key="2">
    <source>
        <dbReference type="EMBL" id="MDR7328552.1"/>
    </source>
</evidence>
<dbReference type="Proteomes" id="UP001180840">
    <property type="component" value="Unassembled WGS sequence"/>
</dbReference>
<feature type="transmembrane region" description="Helical" evidence="1">
    <location>
        <begin position="54"/>
        <end position="75"/>
    </location>
</feature>
<name>A0ABU1ZUF0_9CORY</name>
<comment type="caution">
    <text evidence="2">The sequence shown here is derived from an EMBL/GenBank/DDBJ whole genome shotgun (WGS) entry which is preliminary data.</text>
</comment>
<protein>
    <submittedName>
        <fullName evidence="2">Type VII secretion protein EccB</fullName>
    </submittedName>
</protein>
<dbReference type="RefSeq" id="WP_290197444.1">
    <property type="nucleotide sequence ID" value="NZ_CP047654.1"/>
</dbReference>
<evidence type="ECO:0000256" key="1">
    <source>
        <dbReference type="SAM" id="Phobius"/>
    </source>
</evidence>
<dbReference type="PANTHER" id="PTHR40765:SF2">
    <property type="entry name" value="ESX-2 SECRETION SYSTEM ATPASE ECCB2"/>
    <property type="match status" value="1"/>
</dbReference>
<dbReference type="NCBIfam" id="TIGR03919">
    <property type="entry name" value="T7SS_EccB"/>
    <property type="match status" value="1"/>
</dbReference>
<keyword evidence="1" id="KW-0472">Membrane</keyword>